<sequence>MFTRLFRKNPLKARARVLYDQLVEAARRPFLYGAQGVDDTVDGRFDMIVLHAILLIRRLRQGGEAGQDAAQLVFDIMFDDFGAALREMGTGDLSVGKRIRAMGEAFYGRAKAYESPLAEGDADALAGAISRNMFNDDREAAAASRRLAGYALASAQLLSRQPPEELIAGARPAFPDALPV</sequence>
<evidence type="ECO:0000313" key="4">
    <source>
        <dbReference type="EMBL" id="KAA5804727.1"/>
    </source>
</evidence>
<accession>A0A5M6ZM11</accession>
<protein>
    <submittedName>
        <fullName evidence="4">Ubiquinol-cytochrome C chaperone</fullName>
    </submittedName>
</protein>
<comment type="similarity">
    <text evidence="1">Belongs to the CBP3 family.</text>
</comment>
<dbReference type="Proteomes" id="UP000325122">
    <property type="component" value="Unassembled WGS sequence"/>
</dbReference>
<dbReference type="PANTHER" id="PTHR12184">
    <property type="entry name" value="UBIQUINOL-CYTOCHROME C REDUCTASE COMPLEX ASSEMBLY FACTOR 1 FAMILY MEMBER"/>
    <property type="match status" value="1"/>
</dbReference>
<feature type="domain" description="Ubiquinol-cytochrome c chaperone" evidence="3">
    <location>
        <begin position="36"/>
        <end position="169"/>
    </location>
</feature>
<dbReference type="InterPro" id="IPR021150">
    <property type="entry name" value="Ubiq_cyt_c_chap"/>
</dbReference>
<dbReference type="EMBL" id="VWOJ01000001">
    <property type="protein sequence ID" value="KAA5804727.1"/>
    <property type="molecule type" value="Genomic_DNA"/>
</dbReference>
<evidence type="ECO:0000313" key="5">
    <source>
        <dbReference type="Proteomes" id="UP000325122"/>
    </source>
</evidence>
<evidence type="ECO:0000256" key="1">
    <source>
        <dbReference type="ARBA" id="ARBA00006407"/>
    </source>
</evidence>
<dbReference type="InterPro" id="IPR007129">
    <property type="entry name" value="Ubiqinol_cyt_c_chaperone_CPB3"/>
</dbReference>
<proteinExistence type="inferred from homology"/>
<dbReference type="PIRSF" id="PIRSF032079">
    <property type="entry name" value="UCP032079"/>
    <property type="match status" value="1"/>
</dbReference>
<dbReference type="InterPro" id="IPR014569">
    <property type="entry name" value="Ubq_cyt-c_CBP3-rel"/>
</dbReference>
<comment type="similarity">
    <text evidence="2">Belongs to the UPF0174 family.</text>
</comment>
<comment type="caution">
    <text evidence="4">The sequence shown here is derived from an EMBL/GenBank/DDBJ whole genome shotgun (WGS) entry which is preliminary data.</text>
</comment>
<dbReference type="Pfam" id="PF03981">
    <property type="entry name" value="Ubiq_cyt_C_chap"/>
    <property type="match status" value="1"/>
</dbReference>
<dbReference type="RefSeq" id="WP_150021758.1">
    <property type="nucleotide sequence ID" value="NZ_VWOJ01000001.1"/>
</dbReference>
<evidence type="ECO:0000259" key="3">
    <source>
        <dbReference type="Pfam" id="PF03981"/>
    </source>
</evidence>
<organism evidence="4 5">
    <name type="scientific">Alkalicaulis satelles</name>
    <dbReference type="NCBI Taxonomy" id="2609175"/>
    <lineage>
        <taxon>Bacteria</taxon>
        <taxon>Pseudomonadati</taxon>
        <taxon>Pseudomonadota</taxon>
        <taxon>Alphaproteobacteria</taxon>
        <taxon>Maricaulales</taxon>
        <taxon>Maricaulaceae</taxon>
        <taxon>Alkalicaulis</taxon>
    </lineage>
</organism>
<keyword evidence="5" id="KW-1185">Reference proteome</keyword>
<evidence type="ECO:0000256" key="2">
    <source>
        <dbReference type="ARBA" id="ARBA00006436"/>
    </source>
</evidence>
<gene>
    <name evidence="4" type="ORF">F1654_01615</name>
</gene>
<dbReference type="AlphaFoldDB" id="A0A5M6ZM11"/>
<reference evidence="4 5" key="1">
    <citation type="submission" date="2019-09" db="EMBL/GenBank/DDBJ databases">
        <authorList>
            <person name="Kevbrin V."/>
            <person name="Grouzdev D.S."/>
        </authorList>
    </citation>
    <scope>NUCLEOTIDE SEQUENCE [LARGE SCALE GENOMIC DNA]</scope>
    <source>
        <strain evidence="4 5">G-192</strain>
    </source>
</reference>
<dbReference type="PANTHER" id="PTHR12184:SF1">
    <property type="entry name" value="UBIQUINOL-CYTOCHROME-C REDUCTASE COMPLEX ASSEMBLY FACTOR 1"/>
    <property type="match status" value="1"/>
</dbReference>
<name>A0A5M6ZM11_9PROT</name>